<dbReference type="InterPro" id="IPR016167">
    <property type="entry name" value="FAD-bd_PCMH_sub1"/>
</dbReference>
<dbReference type="InterPro" id="IPR016166">
    <property type="entry name" value="FAD-bd_PCMH"/>
</dbReference>
<name>A0A926S3A6_9HYPH</name>
<evidence type="ECO:0000256" key="2">
    <source>
        <dbReference type="ARBA" id="ARBA00022827"/>
    </source>
</evidence>
<dbReference type="Pfam" id="PF00941">
    <property type="entry name" value="FAD_binding_5"/>
    <property type="match status" value="1"/>
</dbReference>
<keyword evidence="1" id="KW-0285">Flavoprotein</keyword>
<reference evidence="5" key="1">
    <citation type="submission" date="2020-05" db="EMBL/GenBank/DDBJ databases">
        <title>Identification of trans-AT polyketide cluster in two marine bacteria, producers of a novel glutaramide-containing polyketide sesbanimide D and analogs.</title>
        <authorList>
            <person name="Kacar D."/>
            <person name="Rodriguez P."/>
            <person name="Canedo L."/>
            <person name="Gonzalez E."/>
            <person name="Galan B."/>
            <person name="De La Calle F."/>
            <person name="Garcia J.L."/>
        </authorList>
    </citation>
    <scope>NUCLEOTIDE SEQUENCE</scope>
    <source>
        <strain evidence="5">PHM038</strain>
    </source>
</reference>
<dbReference type="InterPro" id="IPR016169">
    <property type="entry name" value="FAD-bd_PCMH_sub2"/>
</dbReference>
<comment type="caution">
    <text evidence="5">The sequence shown here is derived from an EMBL/GenBank/DDBJ whole genome shotgun (WGS) entry which is preliminary data.</text>
</comment>
<dbReference type="PANTHER" id="PTHR42659:SF2">
    <property type="entry name" value="XANTHINE DEHYDROGENASE SUBUNIT C-RELATED"/>
    <property type="match status" value="1"/>
</dbReference>
<dbReference type="InterPro" id="IPR005107">
    <property type="entry name" value="CO_DH_flav_C"/>
</dbReference>
<dbReference type="SUPFAM" id="SSF56176">
    <property type="entry name" value="FAD-binding/transporter-associated domain-like"/>
    <property type="match status" value="1"/>
</dbReference>
<dbReference type="GO" id="GO:0071949">
    <property type="term" value="F:FAD binding"/>
    <property type="evidence" value="ECO:0007669"/>
    <property type="project" value="InterPro"/>
</dbReference>
<evidence type="ECO:0000256" key="1">
    <source>
        <dbReference type="ARBA" id="ARBA00022630"/>
    </source>
</evidence>
<proteinExistence type="predicted"/>
<feature type="domain" description="FAD-binding PCMH-type" evidence="4">
    <location>
        <begin position="1"/>
        <end position="177"/>
    </location>
</feature>
<dbReference type="Gene3D" id="3.30.390.50">
    <property type="entry name" value="CO dehydrogenase flavoprotein, C-terminal domain"/>
    <property type="match status" value="1"/>
</dbReference>
<evidence type="ECO:0000259" key="4">
    <source>
        <dbReference type="PROSITE" id="PS51387"/>
    </source>
</evidence>
<dbReference type="PANTHER" id="PTHR42659">
    <property type="entry name" value="XANTHINE DEHYDROGENASE SUBUNIT C-RELATED"/>
    <property type="match status" value="1"/>
</dbReference>
<dbReference type="SUPFAM" id="SSF55447">
    <property type="entry name" value="CO dehydrogenase flavoprotein C-terminal domain-like"/>
    <property type="match status" value="1"/>
</dbReference>
<dbReference type="Pfam" id="PF03450">
    <property type="entry name" value="CO_deh_flav_C"/>
    <property type="match status" value="1"/>
</dbReference>
<dbReference type="InterPro" id="IPR002346">
    <property type="entry name" value="Mopterin_DH_FAD-bd"/>
</dbReference>
<evidence type="ECO:0000313" key="6">
    <source>
        <dbReference type="Proteomes" id="UP000598467"/>
    </source>
</evidence>
<evidence type="ECO:0000256" key="3">
    <source>
        <dbReference type="ARBA" id="ARBA00023002"/>
    </source>
</evidence>
<dbReference type="InterPro" id="IPR036683">
    <property type="entry name" value="CO_DH_flav_C_dom_sf"/>
</dbReference>
<evidence type="ECO:0000313" key="5">
    <source>
        <dbReference type="EMBL" id="MBD1545123.1"/>
    </source>
</evidence>
<sequence length="288" mass="29980">MIPGEFTYHRPSTVAEAVAILASHGDEARPLAGGHSIIPMMKLRMAAPEHLIDLSGVADLKGIREEGGAIVIGAMTTQHELIASDLLASKLPIIRETSLLIADPQIRYLGTIGGNVANGDPGNDMPALMQCLNASYKVVGPNGEREIAARDFYEAAYFTALAPEELVTAVVIPVPPAGHGFAYEKLKRKVGDYATAAAAVVLTMSGGSVSSCSVALTNVGDTPLYAAEACDILTGSTLDADTVNRAVAAAEAITRPASDGRGPAEYRTKMAGVMLRRALARAAERANG</sequence>
<dbReference type="AlphaFoldDB" id="A0A926S3A6"/>
<dbReference type="InterPro" id="IPR051312">
    <property type="entry name" value="Diverse_Substr_Oxidored"/>
</dbReference>
<dbReference type="Gene3D" id="3.30.43.10">
    <property type="entry name" value="Uridine Diphospho-n-acetylenolpyruvylglucosamine Reductase, domain 2"/>
    <property type="match status" value="1"/>
</dbReference>
<dbReference type="EMBL" id="JABFCZ010000003">
    <property type="protein sequence ID" value="MBD1545123.1"/>
    <property type="molecule type" value="Genomic_DNA"/>
</dbReference>
<organism evidence="5 6">
    <name type="scientific">Roseibium aggregatum</name>
    <dbReference type="NCBI Taxonomy" id="187304"/>
    <lineage>
        <taxon>Bacteria</taxon>
        <taxon>Pseudomonadati</taxon>
        <taxon>Pseudomonadota</taxon>
        <taxon>Alphaproteobacteria</taxon>
        <taxon>Hyphomicrobiales</taxon>
        <taxon>Stappiaceae</taxon>
        <taxon>Roseibium</taxon>
    </lineage>
</organism>
<dbReference type="InterPro" id="IPR036318">
    <property type="entry name" value="FAD-bd_PCMH-like_sf"/>
</dbReference>
<keyword evidence="2" id="KW-0274">FAD</keyword>
<dbReference type="FunFam" id="3.30.465.10:FF:000017">
    <property type="entry name" value="Xanthine dehydrogenase, FAD binding subunit"/>
    <property type="match status" value="1"/>
</dbReference>
<dbReference type="RefSeq" id="WP_190289802.1">
    <property type="nucleotide sequence ID" value="NZ_JABFCZ010000003.1"/>
</dbReference>
<dbReference type="PROSITE" id="PS51387">
    <property type="entry name" value="FAD_PCMH"/>
    <property type="match status" value="1"/>
</dbReference>
<dbReference type="Proteomes" id="UP000598467">
    <property type="component" value="Unassembled WGS sequence"/>
</dbReference>
<protein>
    <submittedName>
        <fullName evidence="5">Xanthine dehydrogenase family protein subunit M</fullName>
    </submittedName>
</protein>
<keyword evidence="3" id="KW-0560">Oxidoreductase</keyword>
<gene>
    <name evidence="5" type="ORF">HK439_02535</name>
</gene>
<dbReference type="SMART" id="SM01092">
    <property type="entry name" value="CO_deh_flav_C"/>
    <property type="match status" value="1"/>
</dbReference>
<dbReference type="Gene3D" id="3.30.465.10">
    <property type="match status" value="1"/>
</dbReference>
<dbReference type="GO" id="GO:0016491">
    <property type="term" value="F:oxidoreductase activity"/>
    <property type="evidence" value="ECO:0007669"/>
    <property type="project" value="UniProtKB-KW"/>
</dbReference>
<accession>A0A926S3A6</accession>